<comment type="caution">
    <text evidence="3">The sequence shown here is derived from an EMBL/GenBank/DDBJ whole genome shotgun (WGS) entry which is preliminary data.</text>
</comment>
<sequence>MDRYPGDYVLHNLPLLLLSGLDAGGRETDTDTSGRTNAFLREGGFRIKVDVPAVKGPLAEKLLQSFCTQDARDAPWHSQSLAARNGKVFQIATVGRVYTLPPRKAPPPPYSPRLSATVANGSPPLPLVLHSPLSPLTPSSPLYPDGIVSPLWITKHQSRLPCALVTFFSLCSDPKISSLEDNRLKSEINNVRTVLSSTNYRTKLILVLLGDDDTNPSEVEDRCNNIRRATGLDSKSTYFLPYDASLAEVEELVGSVLSYLHLLCVDHYRDLSKHARRKRNRNVVPQPTVQPGTSSILPLQGWNVRYEFKLGVFAEFRQEMDAACRSYETAYESLFGPEVIEAIAVWSPRFNEARLLADIIALRIIRCLLWTDQGTTAVRSWISHRDRVKDLVNRKGRGTDNYGWEAWQSTWTKVMADLLSKSGYPPLNVKNPEATGMVPIFAPANKSLPAGEATTPWEQMHHEGYWLDISRRCVSDRRKWAVQIPAEDRLSPGRLPASMAASKSHLYDAYMALEPYREVPTDGSVGYNYVEEIVNTLSAAIGHFARRGQLRKVEILELQMGLEQISTRSWAKAVATLQPLWTGQNWRRAGWWKLLQHLGWALLDCAVNTKDHTLLIQLLWELSNSVFETKPGINYDLRLALKALAPNHPHPLVAIDIDEALSPLVPSFAFATHNVFVGEPLECQLSLKSRARTGLSPVQLTEVKVVFEGSLKPVYLVARKGAPPEDGSSLAHLVDVNLEESTSTATPANKRSSAGTIASVTGDVDLAIPPHCIRIFRFRVVPREAGEISIASITLLLTDEKFTLAVTSSDFEHSTPHWWEAKGGTPVPRLLGQELNAFNKIDVKPKLPRLQIETPGLRRSYYTNESIQIDVDMLNGEDEDAIVSIEARMISPVEGAAQIGWAAPGSDEVPGAASGVGILTLPSRDLGTLAVSGRSLVSIRVTDTTIAVDHQVEIIARYCLVSEPETILTKTLAVDVSVVRPFEANYDFVPRLDTDAWPSFFEAPPPDTESASALGLRYQYSVAASICSFAAEPLVIEAILLTATKIVGGAICSTSTGIVRKQTETAATKTEATISSAILPDQTETFDFDLAVQKLTLGDRHTVGIDLALEIGWRRQGSEKVNTTLLEVPRLVAPMAEPRVLLTTAETGLGSLEFQAKRLDFTIENPSMHFLTFNVAMEASEDFAFSGPKACALSLVPISRHTLTYQILPNKKDQWIGVHLKVVDAYFGQTLTVLPGGDGVKVDKKGSVFFKV</sequence>
<dbReference type="PANTHER" id="PTHR14374:SF0">
    <property type="entry name" value="TRAFFICKING PROTEIN PARTICLE COMPLEX SUBUNIT 11"/>
    <property type="match status" value="1"/>
</dbReference>
<reference evidence="3 4" key="1">
    <citation type="submission" date="2013-03" db="EMBL/GenBank/DDBJ databases">
        <title>The Genome Sequence of Capronia epimyces CBS 606.96.</title>
        <authorList>
            <consortium name="The Broad Institute Genomics Platform"/>
            <person name="Cuomo C."/>
            <person name="de Hoog S."/>
            <person name="Gorbushina A."/>
            <person name="Walker B."/>
            <person name="Young S.K."/>
            <person name="Zeng Q."/>
            <person name="Gargeya S."/>
            <person name="Fitzgerald M."/>
            <person name="Haas B."/>
            <person name="Abouelleil A."/>
            <person name="Allen A.W."/>
            <person name="Alvarado L."/>
            <person name="Arachchi H.M."/>
            <person name="Berlin A.M."/>
            <person name="Chapman S.B."/>
            <person name="Gainer-Dewar J."/>
            <person name="Goldberg J."/>
            <person name="Griggs A."/>
            <person name="Gujja S."/>
            <person name="Hansen M."/>
            <person name="Howarth C."/>
            <person name="Imamovic A."/>
            <person name="Ireland A."/>
            <person name="Larimer J."/>
            <person name="McCowan C."/>
            <person name="Murphy C."/>
            <person name="Pearson M."/>
            <person name="Poon T.W."/>
            <person name="Priest M."/>
            <person name="Roberts A."/>
            <person name="Saif S."/>
            <person name="Shea T."/>
            <person name="Sisk P."/>
            <person name="Sykes S."/>
            <person name="Wortman J."/>
            <person name="Nusbaum C."/>
            <person name="Birren B."/>
        </authorList>
    </citation>
    <scope>NUCLEOTIDE SEQUENCE [LARGE SCALE GENOMIC DNA]</scope>
    <source>
        <strain evidence="3 4">CBS 606.96</strain>
    </source>
</reference>
<dbReference type="EMBL" id="AMGY01000010">
    <property type="protein sequence ID" value="EXJ77418.1"/>
    <property type="molecule type" value="Genomic_DNA"/>
</dbReference>
<feature type="domain" description="Gryzun putative trafficking through Golgi" evidence="1">
    <location>
        <begin position="653"/>
        <end position="1247"/>
    </location>
</feature>
<dbReference type="STRING" id="1182542.W9XB38"/>
<dbReference type="InterPro" id="IPR021773">
    <property type="entry name" value="TPC11"/>
</dbReference>
<evidence type="ECO:0008006" key="5">
    <source>
        <dbReference type="Google" id="ProtNLM"/>
    </source>
</evidence>
<protein>
    <recommendedName>
        <fullName evidence="5">Trafficking protein particle complex subunit 11 domain-containing protein</fullName>
    </recommendedName>
</protein>
<dbReference type="InterPro" id="IPR012880">
    <property type="entry name" value="Gryzun"/>
</dbReference>
<dbReference type="OrthoDB" id="6278596at2759"/>
<dbReference type="PANTHER" id="PTHR14374">
    <property type="entry name" value="FOIE GRAS"/>
    <property type="match status" value="1"/>
</dbReference>
<evidence type="ECO:0000259" key="1">
    <source>
        <dbReference type="Pfam" id="PF07919"/>
    </source>
</evidence>
<dbReference type="HOGENOM" id="CLU_003572_1_0_1"/>
<organism evidence="3 4">
    <name type="scientific">Capronia epimyces CBS 606.96</name>
    <dbReference type="NCBI Taxonomy" id="1182542"/>
    <lineage>
        <taxon>Eukaryota</taxon>
        <taxon>Fungi</taxon>
        <taxon>Dikarya</taxon>
        <taxon>Ascomycota</taxon>
        <taxon>Pezizomycotina</taxon>
        <taxon>Eurotiomycetes</taxon>
        <taxon>Chaetothyriomycetidae</taxon>
        <taxon>Chaetothyriales</taxon>
        <taxon>Herpotrichiellaceae</taxon>
        <taxon>Capronia</taxon>
    </lineage>
</organism>
<feature type="domain" description="Trafficking protein particle complex subunit 11" evidence="2">
    <location>
        <begin position="349"/>
        <end position="624"/>
    </location>
</feature>
<accession>W9XB38</accession>
<proteinExistence type="predicted"/>
<evidence type="ECO:0000313" key="4">
    <source>
        <dbReference type="Proteomes" id="UP000019478"/>
    </source>
</evidence>
<dbReference type="GeneID" id="19173728"/>
<dbReference type="RefSeq" id="XP_007737928.1">
    <property type="nucleotide sequence ID" value="XM_007739738.1"/>
</dbReference>
<dbReference type="Proteomes" id="UP000019478">
    <property type="component" value="Unassembled WGS sequence"/>
</dbReference>
<dbReference type="eggNOG" id="KOG4386">
    <property type="taxonomic scope" value="Eukaryota"/>
</dbReference>
<keyword evidence="4" id="KW-1185">Reference proteome</keyword>
<evidence type="ECO:0000259" key="2">
    <source>
        <dbReference type="Pfam" id="PF11817"/>
    </source>
</evidence>
<evidence type="ECO:0000313" key="3">
    <source>
        <dbReference type="EMBL" id="EXJ77418.1"/>
    </source>
</evidence>
<gene>
    <name evidence="3" type="ORF">A1O3_09644</name>
</gene>
<dbReference type="Pfam" id="PF11817">
    <property type="entry name" value="Foie-gras_1"/>
    <property type="match status" value="1"/>
</dbReference>
<name>W9XB38_9EURO</name>
<dbReference type="Pfam" id="PF07919">
    <property type="entry name" value="Gryzun"/>
    <property type="match status" value="1"/>
</dbReference>
<dbReference type="AlphaFoldDB" id="W9XB38"/>